<gene>
    <name evidence="2" type="ORF">ICJ83_16575</name>
</gene>
<evidence type="ECO:0000313" key="3">
    <source>
        <dbReference type="Proteomes" id="UP000600588"/>
    </source>
</evidence>
<evidence type="ECO:0000256" key="1">
    <source>
        <dbReference type="SAM" id="Phobius"/>
    </source>
</evidence>
<name>A0A8J6U9U1_9FLAO</name>
<keyword evidence="3" id="KW-1185">Reference proteome</keyword>
<comment type="caution">
    <text evidence="2">The sequence shown here is derived from an EMBL/GenBank/DDBJ whole genome shotgun (WGS) entry which is preliminary data.</text>
</comment>
<protein>
    <submittedName>
        <fullName evidence="2">Uncharacterized protein</fullName>
    </submittedName>
</protein>
<dbReference type="EMBL" id="JACVXB010000015">
    <property type="protein sequence ID" value="MBD0833747.1"/>
    <property type="molecule type" value="Genomic_DNA"/>
</dbReference>
<keyword evidence="1" id="KW-0812">Transmembrane</keyword>
<sequence length="311" mass="36984">MFSIIISGKIYYNLFGDFEIILIDQENFWVDLYRFIVDGRILIVLAIFFFTYYVILGAIFVISFLLLQFILRLLRIKEETIEDGFFLRNLFKIYGVLKYDKETSTLPVPGRNFQYAMNFVNNGSKEVLRDVAHEIKSTSVFELFNLFVIFTLVYGVFLGEFHHFVFNLLIFCSFFILLYFLVTIECVFKLLEAKFDYISSSLKLIEQAFVVERFIQDNLGRELIFNSMSVKAPYMRKIIIKEKEYIICHFIEEASLDYILKFLESEDKTPILVIARKKVKFKGLKKEIITTLKFSNKRKFENKLKKYFNFN</sequence>
<dbReference type="Proteomes" id="UP000600588">
    <property type="component" value="Unassembled WGS sequence"/>
</dbReference>
<organism evidence="2 3">
    <name type="scientific">Aestuariibaculum sediminum</name>
    <dbReference type="NCBI Taxonomy" id="2770637"/>
    <lineage>
        <taxon>Bacteria</taxon>
        <taxon>Pseudomonadati</taxon>
        <taxon>Bacteroidota</taxon>
        <taxon>Flavobacteriia</taxon>
        <taxon>Flavobacteriales</taxon>
        <taxon>Flavobacteriaceae</taxon>
    </lineage>
</organism>
<feature type="transmembrane region" description="Helical" evidence="1">
    <location>
        <begin position="41"/>
        <end position="67"/>
    </location>
</feature>
<keyword evidence="1" id="KW-0472">Membrane</keyword>
<keyword evidence="1" id="KW-1133">Transmembrane helix</keyword>
<accession>A0A8J6U9U1</accession>
<proteinExistence type="predicted"/>
<reference evidence="2 3" key="1">
    <citation type="submission" date="2020-09" db="EMBL/GenBank/DDBJ databases">
        <title>TT11 complete genome.</title>
        <authorList>
            <person name="Wu Z."/>
        </authorList>
    </citation>
    <scope>NUCLEOTIDE SEQUENCE [LARGE SCALE GENOMIC DNA]</scope>
    <source>
        <strain evidence="2 3">TT11</strain>
    </source>
</reference>
<evidence type="ECO:0000313" key="2">
    <source>
        <dbReference type="EMBL" id="MBD0833747.1"/>
    </source>
</evidence>
<dbReference type="AlphaFoldDB" id="A0A8J6U9U1"/>
<feature type="transmembrane region" description="Helical" evidence="1">
    <location>
        <begin position="139"/>
        <end position="158"/>
    </location>
</feature>
<feature type="transmembrane region" description="Helical" evidence="1">
    <location>
        <begin position="164"/>
        <end position="188"/>
    </location>
</feature>
<dbReference type="RefSeq" id="WP_188231527.1">
    <property type="nucleotide sequence ID" value="NZ_JACVXB010000015.1"/>
</dbReference>